<dbReference type="AlphaFoldDB" id="A0A1L6MWC9"/>
<evidence type="ECO:0000256" key="1">
    <source>
        <dbReference type="ARBA" id="ARBA00022857"/>
    </source>
</evidence>
<evidence type="ECO:0000313" key="4">
    <source>
        <dbReference type="Proteomes" id="UP000185544"/>
    </source>
</evidence>
<dbReference type="STRING" id="1882918.BCY86_03585"/>
<dbReference type="KEGG" id="pabo:BCY86_03585"/>
<reference evidence="3 4" key="1">
    <citation type="submission" date="2016-08" db="EMBL/GenBank/DDBJ databases">
        <title>Identification and validation of antigenic proteins from Pajaroellobacter abortibovis using de-novo genome sequence assembly and reverse vaccinology.</title>
        <authorList>
            <person name="Welly B.T."/>
            <person name="Miller M.R."/>
            <person name="Stott J.L."/>
            <person name="Blanchard M.T."/>
            <person name="Islas-Trejo A.D."/>
            <person name="O'Rourke S.M."/>
            <person name="Young A.E."/>
            <person name="Medrano J.F."/>
            <person name="Van Eenennaam A.L."/>
        </authorList>
    </citation>
    <scope>NUCLEOTIDE SEQUENCE [LARGE SCALE GENOMIC DNA]</scope>
    <source>
        <strain evidence="3 4">BTF92-0548A/99-0131</strain>
    </source>
</reference>
<keyword evidence="4" id="KW-1185">Reference proteome</keyword>
<dbReference type="EMBL" id="CP016908">
    <property type="protein sequence ID" value="APR99859.1"/>
    <property type="molecule type" value="Genomic_DNA"/>
</dbReference>
<proteinExistence type="predicted"/>
<dbReference type="InterPro" id="IPR036812">
    <property type="entry name" value="NAD(P)_OxRdtase_dom_sf"/>
</dbReference>
<gene>
    <name evidence="3" type="ORF">BCY86_03585</name>
</gene>
<keyword evidence="2" id="KW-0560">Oxidoreductase</keyword>
<dbReference type="InterPro" id="IPR005399">
    <property type="entry name" value="K_chnl_volt-dep_bsu_KCNAB-rel"/>
</dbReference>
<organism evidence="3 4">
    <name type="scientific">Pajaroellobacter abortibovis</name>
    <dbReference type="NCBI Taxonomy" id="1882918"/>
    <lineage>
        <taxon>Bacteria</taxon>
        <taxon>Pseudomonadati</taxon>
        <taxon>Myxococcota</taxon>
        <taxon>Polyangia</taxon>
        <taxon>Polyangiales</taxon>
        <taxon>Polyangiaceae</taxon>
    </lineage>
</organism>
<evidence type="ECO:0000313" key="3">
    <source>
        <dbReference type="EMBL" id="APR99859.1"/>
    </source>
</evidence>
<evidence type="ECO:0000256" key="2">
    <source>
        <dbReference type="ARBA" id="ARBA00023002"/>
    </source>
</evidence>
<dbReference type="PANTHER" id="PTHR43150:SF2">
    <property type="entry name" value="HYPERKINETIC, ISOFORM M"/>
    <property type="match status" value="1"/>
</dbReference>
<dbReference type="SUPFAM" id="SSF51430">
    <property type="entry name" value="NAD(P)-linked oxidoreductase"/>
    <property type="match status" value="1"/>
</dbReference>
<protein>
    <submittedName>
        <fullName evidence="3">Uncharacterized protein</fullName>
    </submittedName>
</protein>
<name>A0A1L6MWC9_9BACT</name>
<dbReference type="PANTHER" id="PTHR43150">
    <property type="entry name" value="HYPERKINETIC, ISOFORM M"/>
    <property type="match status" value="1"/>
</dbReference>
<dbReference type="Proteomes" id="UP000185544">
    <property type="component" value="Chromosome"/>
</dbReference>
<dbReference type="Gene3D" id="3.20.20.100">
    <property type="entry name" value="NADP-dependent oxidoreductase domain"/>
    <property type="match status" value="1"/>
</dbReference>
<accession>A0A1L6MWC9</accession>
<sequence length="100" mass="11321">MIGREEEGAMKYRQLGRYGIQVREISLGAWLTFSAQIAKETAKECMITAYENWINFFDNVEAYAGGMAIDAANWVDPLSPEVMEQIEQVLNPARPFSVNE</sequence>
<dbReference type="GO" id="GO:0016491">
    <property type="term" value="F:oxidoreductase activity"/>
    <property type="evidence" value="ECO:0007669"/>
    <property type="project" value="UniProtKB-KW"/>
</dbReference>
<keyword evidence="1" id="KW-0521">NADP</keyword>